<proteinExistence type="predicted"/>
<accession>A0A0F4V8V4</accession>
<comment type="caution">
    <text evidence="2">The sequence shown here is derived from an EMBL/GenBank/DDBJ whole genome shotgun (WGS) entry which is preliminary data.</text>
</comment>
<organism evidence="2 3">
    <name type="scientific">Pseudomonas fluorescens</name>
    <dbReference type="NCBI Taxonomy" id="294"/>
    <lineage>
        <taxon>Bacteria</taxon>
        <taxon>Pseudomonadati</taxon>
        <taxon>Pseudomonadota</taxon>
        <taxon>Gammaproteobacteria</taxon>
        <taxon>Pseudomonadales</taxon>
        <taxon>Pseudomonadaceae</taxon>
        <taxon>Pseudomonas</taxon>
    </lineage>
</organism>
<evidence type="ECO:0000313" key="3">
    <source>
        <dbReference type="Proteomes" id="UP000033400"/>
    </source>
</evidence>
<dbReference type="OrthoDB" id="6873087at2"/>
<dbReference type="RefSeq" id="WP_046054969.1">
    <property type="nucleotide sequence ID" value="NZ_LACH01000039.1"/>
</dbReference>
<keyword evidence="1" id="KW-0812">Transmembrane</keyword>
<protein>
    <submittedName>
        <fullName evidence="2">Uncharacterized protein</fullName>
    </submittedName>
</protein>
<keyword evidence="1" id="KW-0472">Membrane</keyword>
<dbReference type="Proteomes" id="UP000033400">
    <property type="component" value="Unassembled WGS sequence"/>
</dbReference>
<name>A0A0F4V8V4_PSEFL</name>
<dbReference type="EMBL" id="LACH01000039">
    <property type="protein sequence ID" value="KJZ64387.1"/>
    <property type="molecule type" value="Genomic_DNA"/>
</dbReference>
<reference evidence="2 3" key="1">
    <citation type="submission" date="2015-03" db="EMBL/GenBank/DDBJ databases">
        <title>Comparative genomics of Pseudomonas insights into diversity of traits involved in vanlence and defense.</title>
        <authorList>
            <person name="Qin Y."/>
        </authorList>
    </citation>
    <scope>NUCLEOTIDE SEQUENCE [LARGE SCALE GENOMIC DNA]</scope>
    <source>
        <strain evidence="2 3">H24</strain>
    </source>
</reference>
<feature type="transmembrane region" description="Helical" evidence="1">
    <location>
        <begin position="92"/>
        <end position="112"/>
    </location>
</feature>
<keyword evidence="1" id="KW-1133">Transmembrane helix</keyword>
<sequence>MDNQNSAAARLIYRALNLSATPANDVEYRELLARYRASPELQQVLAEIAEGMELMVLDVSERGLIIAPARKESRFSIRLGDLRKILSEDQRVALALSFLAICAVFYPTTALIEDDSRFPMPATLAMFRDTLTGLSGRMSALEDSNDYSREELRPGWSYIHSLPVSIPQADRASPNSIEGLVRMALNYLIEYGLVNNVGAQDEGEAVEFTATHRLRIQLRERTLPRLFDYVRSGATA</sequence>
<dbReference type="AlphaFoldDB" id="A0A0F4V8V4"/>
<evidence type="ECO:0000256" key="1">
    <source>
        <dbReference type="SAM" id="Phobius"/>
    </source>
</evidence>
<gene>
    <name evidence="2" type="ORF">VD17_18110</name>
</gene>
<evidence type="ECO:0000313" key="2">
    <source>
        <dbReference type="EMBL" id="KJZ64387.1"/>
    </source>
</evidence>
<dbReference type="PATRIC" id="fig|294.133.peg.3247"/>